<reference evidence="4" key="1">
    <citation type="journal article" date="2019" name="Int. J. Syst. Evol. Microbiol.">
        <title>The Global Catalogue of Microorganisms (GCM) 10K type strain sequencing project: providing services to taxonomists for standard genome sequencing and annotation.</title>
        <authorList>
            <consortium name="The Broad Institute Genomics Platform"/>
            <consortium name="The Broad Institute Genome Sequencing Center for Infectious Disease"/>
            <person name="Wu L."/>
            <person name="Ma J."/>
        </authorList>
    </citation>
    <scope>NUCLEOTIDE SEQUENCE [LARGE SCALE GENOMIC DNA]</scope>
    <source>
        <strain evidence="4">ZS-35-S2</strain>
    </source>
</reference>
<accession>A0ABW5CMF3</accession>
<dbReference type="Proteomes" id="UP001597371">
    <property type="component" value="Unassembled WGS sequence"/>
</dbReference>
<feature type="chain" id="PRO_5046794097" evidence="2">
    <location>
        <begin position="27"/>
        <end position="375"/>
    </location>
</feature>
<evidence type="ECO:0000256" key="2">
    <source>
        <dbReference type="SAM" id="SignalP"/>
    </source>
</evidence>
<name>A0ABW5CMF3_9HYPH</name>
<gene>
    <name evidence="3" type="ORF">ACFSKQ_13555</name>
</gene>
<evidence type="ECO:0000313" key="3">
    <source>
        <dbReference type="EMBL" id="MFD2238475.1"/>
    </source>
</evidence>
<evidence type="ECO:0000256" key="1">
    <source>
        <dbReference type="SAM" id="MobiDB-lite"/>
    </source>
</evidence>
<protein>
    <submittedName>
        <fullName evidence="3">Uncharacterized protein</fullName>
    </submittedName>
</protein>
<comment type="caution">
    <text evidence="3">The sequence shown here is derived from an EMBL/GenBank/DDBJ whole genome shotgun (WGS) entry which is preliminary data.</text>
</comment>
<sequence>MQALRLSHFPAVLCLSACAFALPALAQQGGGGPGGGPRDGDDGPGVYASPSAIPDGNGERFGIPQSLRRTTLAPIALPEGTGNPLQAPSFPALPDFAVPMLPSPELLRSSEALVLRARLDEEGEDIPDGLVWRIFSQERNREGQLQLVGVFKGGEAAFDVPPGSYFLHVGYGRAGVTRKIEFSGRRTEETVVLDAGGLRLNASATAGSDEPIQSEKLTFDIYREETPGAGRSLVATGVPANVVVRLNSGTYQVVSNYGAVNAVVRADIRVEPNRITDALLQHRAAELTMKLVREEGGEAIADTAWSIASAQGDIVRESVGAFSSVILAEGDYLVVAKNRDRIYQRELRVEAGNNAEIEVLVSEAQPAVPGEGSGD</sequence>
<feature type="signal peptide" evidence="2">
    <location>
        <begin position="1"/>
        <end position="26"/>
    </location>
</feature>
<keyword evidence="2" id="KW-0732">Signal</keyword>
<proteinExistence type="predicted"/>
<evidence type="ECO:0000313" key="4">
    <source>
        <dbReference type="Proteomes" id="UP001597371"/>
    </source>
</evidence>
<dbReference type="RefSeq" id="WP_245195508.1">
    <property type="nucleotide sequence ID" value="NZ_CP072611.1"/>
</dbReference>
<keyword evidence="4" id="KW-1185">Reference proteome</keyword>
<feature type="region of interest" description="Disordered" evidence="1">
    <location>
        <begin position="29"/>
        <end position="61"/>
    </location>
</feature>
<dbReference type="EMBL" id="JBHUIJ010000017">
    <property type="protein sequence ID" value="MFD2238475.1"/>
    <property type="molecule type" value="Genomic_DNA"/>
</dbReference>
<organism evidence="3 4">
    <name type="scientific">Aureimonas populi</name>
    <dbReference type="NCBI Taxonomy" id="1701758"/>
    <lineage>
        <taxon>Bacteria</taxon>
        <taxon>Pseudomonadati</taxon>
        <taxon>Pseudomonadota</taxon>
        <taxon>Alphaproteobacteria</taxon>
        <taxon>Hyphomicrobiales</taxon>
        <taxon>Aurantimonadaceae</taxon>
        <taxon>Aureimonas</taxon>
    </lineage>
</organism>